<proteinExistence type="predicted"/>
<protein>
    <submittedName>
        <fullName evidence="1">Uncharacterized protein</fullName>
    </submittedName>
</protein>
<sequence length="111" mass="12424">MDKHVKLRADRLILVDNPSTRSFTFSSTRPSANRRATQPGWKSLTGNTVLLSTHHSNIAVTHSGTVLAKPRVVEVTIKNPNRRDVLDGIEGRTLLRTQVFGSVINEYRYIA</sequence>
<gene>
    <name evidence="1" type="ORF">OHU69_11665</name>
</gene>
<name>A0AAU1U190_9ACTN</name>
<dbReference type="EMBL" id="CP108195">
    <property type="protein sequence ID" value="WTS11641.1"/>
    <property type="molecule type" value="Genomic_DNA"/>
</dbReference>
<dbReference type="AlphaFoldDB" id="A0AAU1U190"/>
<organism evidence="1">
    <name type="scientific">Streptomyces sp. NBC_00119</name>
    <dbReference type="NCBI Taxonomy" id="2975659"/>
    <lineage>
        <taxon>Bacteria</taxon>
        <taxon>Bacillati</taxon>
        <taxon>Actinomycetota</taxon>
        <taxon>Actinomycetes</taxon>
        <taxon>Kitasatosporales</taxon>
        <taxon>Streptomycetaceae</taxon>
        <taxon>Streptomyces</taxon>
    </lineage>
</organism>
<evidence type="ECO:0000313" key="1">
    <source>
        <dbReference type="EMBL" id="WTS11641.1"/>
    </source>
</evidence>
<reference evidence="1" key="1">
    <citation type="submission" date="2022-10" db="EMBL/GenBank/DDBJ databases">
        <title>The complete genomes of actinobacterial strains from the NBC collection.</title>
        <authorList>
            <person name="Joergensen T.S."/>
            <person name="Alvarez Arevalo M."/>
            <person name="Sterndorff E.B."/>
            <person name="Faurdal D."/>
            <person name="Vuksanovic O."/>
            <person name="Mourched A.-S."/>
            <person name="Charusanti P."/>
            <person name="Shaw S."/>
            <person name="Blin K."/>
            <person name="Weber T."/>
        </authorList>
    </citation>
    <scope>NUCLEOTIDE SEQUENCE</scope>
    <source>
        <strain evidence="1">NBC_00119</strain>
    </source>
</reference>
<accession>A0AAU1U190</accession>